<name>A0A0H2RIL0_9AGAM</name>
<evidence type="ECO:0000313" key="2">
    <source>
        <dbReference type="EMBL" id="KLO11467.1"/>
    </source>
</evidence>
<protein>
    <submittedName>
        <fullName evidence="2">Uncharacterized protein</fullName>
    </submittedName>
</protein>
<gene>
    <name evidence="2" type="ORF">SCHPADRAFT_469881</name>
</gene>
<dbReference type="InParanoid" id="A0A0H2RIL0"/>
<reference evidence="2 3" key="1">
    <citation type="submission" date="2015-04" db="EMBL/GenBank/DDBJ databases">
        <title>Complete genome sequence of Schizopora paradoxa KUC8140, a cosmopolitan wood degrader in East Asia.</title>
        <authorList>
            <consortium name="DOE Joint Genome Institute"/>
            <person name="Min B."/>
            <person name="Park H."/>
            <person name="Jang Y."/>
            <person name="Kim J.-J."/>
            <person name="Kim K.H."/>
            <person name="Pangilinan J."/>
            <person name="Lipzen A."/>
            <person name="Riley R."/>
            <person name="Grigoriev I.V."/>
            <person name="Spatafora J.W."/>
            <person name="Choi I.-G."/>
        </authorList>
    </citation>
    <scope>NUCLEOTIDE SEQUENCE [LARGE SCALE GENOMIC DNA]</scope>
    <source>
        <strain evidence="2 3">KUC8140</strain>
    </source>
</reference>
<sequence>MKALHFNQAYALLEVWDSDIVLNIFTWFPWSFLAVSLFVLLCSANSEYLLPFSYNAERSFFSRHSFELHQAAERPLKNIRSSILSDASRATTRAIPVCHQYRASHYTLLLFTNVIRYFARCENIVDTMIFKVTITQLHEKQ</sequence>
<dbReference type="EMBL" id="KQ085999">
    <property type="protein sequence ID" value="KLO11467.1"/>
    <property type="molecule type" value="Genomic_DNA"/>
</dbReference>
<evidence type="ECO:0000313" key="3">
    <source>
        <dbReference type="Proteomes" id="UP000053477"/>
    </source>
</evidence>
<dbReference type="AlphaFoldDB" id="A0A0H2RIL0"/>
<dbReference type="Proteomes" id="UP000053477">
    <property type="component" value="Unassembled WGS sequence"/>
</dbReference>
<keyword evidence="1" id="KW-1133">Transmembrane helix</keyword>
<proteinExistence type="predicted"/>
<accession>A0A0H2RIL0</accession>
<evidence type="ECO:0000256" key="1">
    <source>
        <dbReference type="SAM" id="Phobius"/>
    </source>
</evidence>
<keyword evidence="1" id="KW-0812">Transmembrane</keyword>
<organism evidence="2 3">
    <name type="scientific">Schizopora paradoxa</name>
    <dbReference type="NCBI Taxonomy" id="27342"/>
    <lineage>
        <taxon>Eukaryota</taxon>
        <taxon>Fungi</taxon>
        <taxon>Dikarya</taxon>
        <taxon>Basidiomycota</taxon>
        <taxon>Agaricomycotina</taxon>
        <taxon>Agaricomycetes</taxon>
        <taxon>Hymenochaetales</taxon>
        <taxon>Schizoporaceae</taxon>
        <taxon>Schizopora</taxon>
    </lineage>
</organism>
<keyword evidence="1" id="KW-0472">Membrane</keyword>
<feature type="transmembrane region" description="Helical" evidence="1">
    <location>
        <begin position="20"/>
        <end position="42"/>
    </location>
</feature>
<keyword evidence="3" id="KW-1185">Reference proteome</keyword>